<keyword evidence="4" id="KW-1185">Reference proteome</keyword>
<evidence type="ECO:0000259" key="2">
    <source>
        <dbReference type="Pfam" id="PF26644"/>
    </source>
</evidence>
<sequence>MKKLTILRSSEMRMWRLRHHHMTLRMTRLTLNNYNDDTISANAESTTHRRHRKFPAAPSAPTGRGSTASATRCSMTTAAATCATQVTRYQLLPRLHYIKTPVYLEISSVFEAERRGSFNGDTATRIKSPIAAKCKALNRRAVFSSCCVYLWTLRVYCTSNKSSVAERLARSPPTNAIRVQYPAWSMDFRKWESCRTMSLVGGFSWGSPVSSASSFQRRSIFTSITLIGSQDLAVKSRQNLFTHSLAWKLGQREMGRWIDRGREKGRWIERGEDGVDCRPVTLCWRADCGMQAVTDEYAARGWQCRYTPRPVWFLYVPHQCYLEEELCTTHAANCEEYMRIRMCCCDLHTALRCEYRSFAFRPGDLTSPNWLTKMLLPHLGNDVDNIRLMSQEDELITLKSIVEQWEQIVKHIVEQIVEQVEQIVEPVEHLELVEPIVEHVEQIVEHVKQIVENVEEIVEHVEQIVKQIVEHMEEIVEHVEQIVEDMEHIMQSAYSKMCNGNDRVGQTAPGAMVNCIVARAAEMAIRIVE</sequence>
<evidence type="ECO:0000313" key="4">
    <source>
        <dbReference type="Proteomes" id="UP001159363"/>
    </source>
</evidence>
<name>A0ABQ9G5R6_9NEOP</name>
<dbReference type="InterPro" id="IPR058250">
    <property type="entry name" value="CCC"/>
</dbReference>
<comment type="caution">
    <text evidence="3">The sequence shown here is derived from an EMBL/GenBank/DDBJ whole genome shotgun (WGS) entry which is preliminary data.</text>
</comment>
<feature type="domain" description="CCC" evidence="2">
    <location>
        <begin position="307"/>
        <end position="353"/>
    </location>
</feature>
<evidence type="ECO:0000256" key="1">
    <source>
        <dbReference type="SAM" id="MobiDB-lite"/>
    </source>
</evidence>
<organism evidence="3 4">
    <name type="scientific">Dryococelus australis</name>
    <dbReference type="NCBI Taxonomy" id="614101"/>
    <lineage>
        <taxon>Eukaryota</taxon>
        <taxon>Metazoa</taxon>
        <taxon>Ecdysozoa</taxon>
        <taxon>Arthropoda</taxon>
        <taxon>Hexapoda</taxon>
        <taxon>Insecta</taxon>
        <taxon>Pterygota</taxon>
        <taxon>Neoptera</taxon>
        <taxon>Polyneoptera</taxon>
        <taxon>Phasmatodea</taxon>
        <taxon>Verophasmatodea</taxon>
        <taxon>Anareolatae</taxon>
        <taxon>Phasmatidae</taxon>
        <taxon>Eurycanthinae</taxon>
        <taxon>Dryococelus</taxon>
    </lineage>
</organism>
<evidence type="ECO:0000313" key="3">
    <source>
        <dbReference type="EMBL" id="KAJ8866816.1"/>
    </source>
</evidence>
<dbReference type="Pfam" id="PF26644">
    <property type="entry name" value="CCC"/>
    <property type="match status" value="1"/>
</dbReference>
<proteinExistence type="predicted"/>
<accession>A0ABQ9G5R6</accession>
<protein>
    <recommendedName>
        <fullName evidence="2">CCC domain-containing protein</fullName>
    </recommendedName>
</protein>
<dbReference type="Proteomes" id="UP001159363">
    <property type="component" value="Chromosome 15"/>
</dbReference>
<reference evidence="3 4" key="1">
    <citation type="submission" date="2023-02" db="EMBL/GenBank/DDBJ databases">
        <title>LHISI_Scaffold_Assembly.</title>
        <authorList>
            <person name="Stuart O.P."/>
            <person name="Cleave R."/>
            <person name="Magrath M.J.L."/>
            <person name="Mikheyev A.S."/>
        </authorList>
    </citation>
    <scope>NUCLEOTIDE SEQUENCE [LARGE SCALE GENOMIC DNA]</scope>
    <source>
        <strain evidence="3">Daus_M_001</strain>
        <tissue evidence="3">Leg muscle</tissue>
    </source>
</reference>
<dbReference type="EMBL" id="JARBHB010000016">
    <property type="protein sequence ID" value="KAJ8866816.1"/>
    <property type="molecule type" value="Genomic_DNA"/>
</dbReference>
<feature type="region of interest" description="Disordered" evidence="1">
    <location>
        <begin position="42"/>
        <end position="69"/>
    </location>
</feature>
<gene>
    <name evidence="3" type="ORF">PR048_032677</name>
</gene>
<dbReference type="Gene3D" id="1.20.1480.30">
    <property type="entry name" value="Designed four-helix bundle protein"/>
    <property type="match status" value="1"/>
</dbReference>